<dbReference type="Proteomes" id="UP001063166">
    <property type="component" value="Unassembled WGS sequence"/>
</dbReference>
<dbReference type="PANTHER" id="PTHR37852">
    <property type="entry name" value="YALI0B21208P"/>
    <property type="match status" value="1"/>
</dbReference>
<name>A0A9P3PDP2_LYOSH</name>
<evidence type="ECO:0000313" key="3">
    <source>
        <dbReference type="EMBL" id="GLB33572.1"/>
    </source>
</evidence>
<evidence type="ECO:0000313" key="4">
    <source>
        <dbReference type="Proteomes" id="UP001063166"/>
    </source>
</evidence>
<keyword evidence="2" id="KW-1133">Transmembrane helix</keyword>
<gene>
    <name evidence="3" type="ORF">LshimejAT787_0104560</name>
</gene>
<organism evidence="3 4">
    <name type="scientific">Lyophyllum shimeji</name>
    <name type="common">Hon-shimeji</name>
    <name type="synonym">Tricholoma shimeji</name>
    <dbReference type="NCBI Taxonomy" id="47721"/>
    <lineage>
        <taxon>Eukaryota</taxon>
        <taxon>Fungi</taxon>
        <taxon>Dikarya</taxon>
        <taxon>Basidiomycota</taxon>
        <taxon>Agaricomycotina</taxon>
        <taxon>Agaricomycetes</taxon>
        <taxon>Agaricomycetidae</taxon>
        <taxon>Agaricales</taxon>
        <taxon>Tricholomatineae</taxon>
        <taxon>Lyophyllaceae</taxon>
        <taxon>Lyophyllum</taxon>
    </lineage>
</organism>
<comment type="caution">
    <text evidence="3">The sequence shown here is derived from an EMBL/GenBank/DDBJ whole genome shotgun (WGS) entry which is preliminary data.</text>
</comment>
<dbReference type="OrthoDB" id="5584028at2759"/>
<proteinExistence type="predicted"/>
<feature type="compositionally biased region" description="Basic and acidic residues" evidence="1">
    <location>
        <begin position="187"/>
        <end position="197"/>
    </location>
</feature>
<sequence>MTETSVVHGRNDEKDDIDSAAKRVIHLNIPPRFYLVPGAAIVVGSVIGLMRGSQRASLRFLAENVHRAPTTVQGWYFYNKTKNYKVLYGGLKGAAAEASKLTLVALGWVGIEEGLERVGWGQLSEIGAAIGTAGVFSAVYRLPWKTTRRTLLLGLIMGSSLKMLSWSREKLQEQVDALGDSSGQGSERVETKERGSG</sequence>
<accession>A0A9P3PDP2</accession>
<keyword evidence="2" id="KW-0472">Membrane</keyword>
<keyword evidence="4" id="KW-1185">Reference proteome</keyword>
<dbReference type="PANTHER" id="PTHR37852:SF1">
    <property type="entry name" value="HIG1 DOMAIN-CONTAINING PROTEIN"/>
    <property type="match status" value="1"/>
</dbReference>
<reference evidence="3" key="1">
    <citation type="submission" date="2022-07" db="EMBL/GenBank/DDBJ databases">
        <title>The genome of Lyophyllum shimeji provides insight into the initial evolution of ectomycorrhizal fungal genome.</title>
        <authorList>
            <person name="Kobayashi Y."/>
            <person name="Shibata T."/>
            <person name="Hirakawa H."/>
            <person name="Shigenobu S."/>
            <person name="Nishiyama T."/>
            <person name="Yamada A."/>
            <person name="Hasebe M."/>
            <person name="Kawaguchi M."/>
        </authorList>
    </citation>
    <scope>NUCLEOTIDE SEQUENCE</scope>
    <source>
        <strain evidence="3">AT787</strain>
    </source>
</reference>
<evidence type="ECO:0000256" key="1">
    <source>
        <dbReference type="SAM" id="MobiDB-lite"/>
    </source>
</evidence>
<protein>
    <submittedName>
        <fullName evidence="3">Uncharacterized protein</fullName>
    </submittedName>
</protein>
<feature type="region of interest" description="Disordered" evidence="1">
    <location>
        <begin position="175"/>
        <end position="197"/>
    </location>
</feature>
<keyword evidence="2" id="KW-0812">Transmembrane</keyword>
<dbReference type="EMBL" id="BRPK01000001">
    <property type="protein sequence ID" value="GLB33572.1"/>
    <property type="molecule type" value="Genomic_DNA"/>
</dbReference>
<dbReference type="AlphaFoldDB" id="A0A9P3PDP2"/>
<feature type="transmembrane region" description="Helical" evidence="2">
    <location>
        <begin position="33"/>
        <end position="50"/>
    </location>
</feature>
<evidence type="ECO:0000256" key="2">
    <source>
        <dbReference type="SAM" id="Phobius"/>
    </source>
</evidence>